<dbReference type="EnsemblFungi" id="CEF83232">
    <property type="protein sequence ID" value="CEF83232"/>
    <property type="gene ID" value="FGRRES_13080"/>
</dbReference>
<evidence type="ECO:0000313" key="2">
    <source>
        <dbReference type="EnsemblFungi" id="CEF83232"/>
    </source>
</evidence>
<organism evidence="1 3">
    <name type="scientific">Gibberella zeae (strain ATCC MYA-4620 / CBS 123657 / FGSC 9075 / NRRL 31084 / PH-1)</name>
    <name type="common">Wheat head blight fungus</name>
    <name type="synonym">Fusarium graminearum</name>
    <dbReference type="NCBI Taxonomy" id="229533"/>
    <lineage>
        <taxon>Eukaryota</taxon>
        <taxon>Fungi</taxon>
        <taxon>Dikarya</taxon>
        <taxon>Ascomycota</taxon>
        <taxon>Pezizomycotina</taxon>
        <taxon>Sordariomycetes</taxon>
        <taxon>Hypocreomycetidae</taxon>
        <taxon>Hypocreales</taxon>
        <taxon>Nectriaceae</taxon>
        <taxon>Fusarium</taxon>
    </lineage>
</organism>
<dbReference type="RefSeq" id="XP_011326880.1">
    <property type="nucleotide sequence ID" value="XM_011328578.1"/>
</dbReference>
<dbReference type="InParanoid" id="I1S8A2"/>
<reference evidence="2 3" key="2">
    <citation type="journal article" date="2010" name="Nature">
        <title>Comparative genomics reveals mobile pathogenicity chromosomes in Fusarium.</title>
        <authorList>
            <person name="Ma L.J."/>
            <person name="van der Does H.C."/>
            <person name="Borkovich K.A."/>
            <person name="Coleman J.J."/>
            <person name="Daboussi M.J."/>
            <person name="Di Pietro A."/>
            <person name="Dufresne M."/>
            <person name="Freitag M."/>
            <person name="Grabherr M."/>
            <person name="Henrissat B."/>
            <person name="Houterman P.M."/>
            <person name="Kang S."/>
            <person name="Shim W.B."/>
            <person name="Woloshuk C."/>
            <person name="Xie X."/>
            <person name="Xu J.R."/>
            <person name="Antoniw J."/>
            <person name="Baker S.E."/>
            <person name="Bluhm B.H."/>
            <person name="Breakspear A."/>
            <person name="Brown D.W."/>
            <person name="Butchko R.A."/>
            <person name="Chapman S."/>
            <person name="Coulson R."/>
            <person name="Coutinho P.M."/>
            <person name="Danchin E.G."/>
            <person name="Diener A."/>
            <person name="Gale L.R."/>
            <person name="Gardiner D.M."/>
            <person name="Goff S."/>
            <person name="Hammond-Kosack K.E."/>
            <person name="Hilburn K."/>
            <person name="Hua-Van A."/>
            <person name="Jonkers W."/>
            <person name="Kazan K."/>
            <person name="Kodira C.D."/>
            <person name="Koehrsen M."/>
            <person name="Kumar L."/>
            <person name="Lee Y.H."/>
            <person name="Li L."/>
            <person name="Manners J.M."/>
            <person name="Miranda-Saavedra D."/>
            <person name="Mukherjee M."/>
            <person name="Park G."/>
            <person name="Park J."/>
            <person name="Park S.Y."/>
            <person name="Proctor R.H."/>
            <person name="Regev A."/>
            <person name="Ruiz-Roldan M.C."/>
            <person name="Sain D."/>
            <person name="Sakthikumar S."/>
            <person name="Sykes S."/>
            <person name="Schwartz D.C."/>
            <person name="Turgeon B.G."/>
            <person name="Wapinski I."/>
            <person name="Yoder O."/>
            <person name="Young S."/>
            <person name="Zeng Q."/>
            <person name="Zhou S."/>
            <person name="Galagan J."/>
            <person name="Cuomo C.A."/>
            <person name="Kistler H.C."/>
            <person name="Rep M."/>
        </authorList>
    </citation>
    <scope>GENOME REANNOTATION</scope>
    <source>
        <strain evidence="3">ATCC MYA-4620 / CBS 123657 / FGSC 9075 / NRRL 31084 / PH-1</strain>
        <strain evidence="2">PH-1 / ATCC MYA-4620 / FGSC 9075 / NRRL 31084</strain>
    </source>
</reference>
<accession>A0A098DPE4</accession>
<dbReference type="VEuPathDB" id="FungiDB:FGRAMPH1_01G24115"/>
<reference evidence="1 3" key="3">
    <citation type="journal article" date="2015" name="BMC Genomics">
        <title>The completed genome sequence of the pathogenic ascomycete fungus Fusarium graminearum.</title>
        <authorList>
            <person name="King R."/>
            <person name="Urban M."/>
            <person name="Hammond-Kosack M.C."/>
            <person name="Hassani-Pak K."/>
            <person name="Hammond-Kosack K.E."/>
        </authorList>
    </citation>
    <scope>NUCLEOTIDE SEQUENCE [LARGE SCALE GENOMIC DNA]</scope>
    <source>
        <strain evidence="3">ATCC MYA-4620 / CBS 123657 / FGSC 9075 / NRRL 31084 / PH-1</strain>
        <strain evidence="1">PH-1</strain>
    </source>
</reference>
<reference evidence="2 3" key="1">
    <citation type="journal article" date="2007" name="Science">
        <title>The Fusarium graminearum genome reveals a link between localized polymorphism and pathogen specialization.</title>
        <authorList>
            <person name="Cuomo C.A."/>
            <person name="Gueldener U."/>
            <person name="Xu J.-R."/>
            <person name="Trail F."/>
            <person name="Turgeon B.G."/>
            <person name="Di Pietro A."/>
            <person name="Walton J.D."/>
            <person name="Ma L.-J."/>
            <person name="Baker S.E."/>
            <person name="Rep M."/>
            <person name="Adam G."/>
            <person name="Antoniw J."/>
            <person name="Baldwin T."/>
            <person name="Calvo S.E."/>
            <person name="Chang Y.-L."/>
            <person name="DeCaprio D."/>
            <person name="Gale L.R."/>
            <person name="Gnerre S."/>
            <person name="Goswami R.S."/>
            <person name="Hammond-Kosack K."/>
            <person name="Harris L.J."/>
            <person name="Hilburn K."/>
            <person name="Kennell J.C."/>
            <person name="Kroken S."/>
            <person name="Magnuson J.K."/>
            <person name="Mannhaupt G."/>
            <person name="Mauceli E.W."/>
            <person name="Mewes H.-W."/>
            <person name="Mitterbauer R."/>
            <person name="Muehlbauer G."/>
            <person name="Muensterkoetter M."/>
            <person name="Nelson D."/>
            <person name="O'Donnell K."/>
            <person name="Ouellet T."/>
            <person name="Qi W."/>
            <person name="Quesneville H."/>
            <person name="Roncero M.I.G."/>
            <person name="Seong K.-Y."/>
            <person name="Tetko I.V."/>
            <person name="Urban M."/>
            <person name="Waalwijk C."/>
            <person name="Ward T.J."/>
            <person name="Yao J."/>
            <person name="Birren B.W."/>
            <person name="Kistler H.C."/>
        </authorList>
    </citation>
    <scope>NUCLEOTIDE SEQUENCE [LARGE SCALE GENOMIC DNA]</scope>
    <source>
        <strain evidence="3">ATCC MYA-4620 / CBS 123657 / FGSC 9075 / NRRL 31084 / PH-1</strain>
        <strain evidence="2">PH-1 / ATCC MYA-4620 / FGSC 9075 / NRRL 31084</strain>
    </source>
</reference>
<protein>
    <submittedName>
        <fullName evidence="1">Chromosome 4, complete genome</fullName>
    </submittedName>
</protein>
<evidence type="ECO:0000313" key="1">
    <source>
        <dbReference type="EMBL" id="CEF83232.1"/>
    </source>
</evidence>
<dbReference type="EMBL" id="HG970335">
    <property type="protein sequence ID" value="CEF83232.1"/>
    <property type="molecule type" value="Genomic_DNA"/>
</dbReference>
<name>I1S8A2_GIBZE</name>
<dbReference type="KEGG" id="fgr:FGSG_13080"/>
<gene>
    <name evidence="1" type="ORF">FGRAMPH1_01T24115</name>
</gene>
<proteinExistence type="predicted"/>
<keyword evidence="3" id="KW-1185">Reference proteome</keyword>
<dbReference type="AlphaFoldDB" id="I1S8A2"/>
<dbReference type="HOGENOM" id="CLU_2158655_0_0_1"/>
<sequence length="111" mass="13237">MWEFTISYHPSSLITTQTEANEMLKNNDRIIYFLRFYLKEEERKLKKDAVAERYDPSSYLTQTLSKWCSGTISKDEMQSILRLSVVKWIQFISTIDLSHLLDLQKRSPKRN</sequence>
<dbReference type="Proteomes" id="UP000070720">
    <property type="component" value="Chromosome 4"/>
</dbReference>
<reference evidence="2" key="4">
    <citation type="submission" date="2017-01" db="UniProtKB">
        <authorList>
            <consortium name="EnsemblFungi"/>
        </authorList>
    </citation>
    <scope>IDENTIFICATION</scope>
    <source>
        <strain evidence="2">PH-1 / ATCC MYA-4620 / FGSC 9075 / NRRL 31084</strain>
    </source>
</reference>
<evidence type="ECO:0000313" key="3">
    <source>
        <dbReference type="Proteomes" id="UP000070720"/>
    </source>
</evidence>
<accession>I1S8A2</accession>